<dbReference type="Pfam" id="PF19924">
    <property type="entry name" value="DUF6387"/>
    <property type="match status" value="1"/>
</dbReference>
<sequence>MRIKNKNNLPKDFNLKNYDSLHLLSDRDLFRQLYWRSEDLDFDTEKKLTDYPEYGLVKGQNYPMNNSLGDPFNELQGDDSFLKKENEYIKKEKLKILNMSYLDGVKPLTRFDILFLNKLDASDGYCKDKPIALDEDYIKELLDKDDGSFWSVIREPINKINDLEEQVMISLDLTCRDEYLIENITNLLPIWRKELNLPEPKRLISGGWNSVRKKILEYKIIPLIDLKSWAKATGNSITNGVLTVSLFPDGEKDSIVFSQTIIPFLNNVLCFQSLDKFKKEIIKNEENK</sequence>
<dbReference type="Proteomes" id="UP000829116">
    <property type="component" value="Chromosome"/>
</dbReference>
<dbReference type="AlphaFoldDB" id="A0A9Q8Q287"/>
<evidence type="ECO:0000313" key="2">
    <source>
        <dbReference type="Proteomes" id="UP000829116"/>
    </source>
</evidence>
<dbReference type="EMBL" id="CP093245">
    <property type="protein sequence ID" value="UNH31135.1"/>
    <property type="molecule type" value="Genomic_DNA"/>
</dbReference>
<name>A0A9Q8Q287_9GAMM</name>
<proteinExistence type="predicted"/>
<dbReference type="InterPro" id="IPR045664">
    <property type="entry name" value="DUF6387"/>
</dbReference>
<gene>
    <name evidence="1" type="ORF">MNY72_02060</name>
</gene>
<accession>A0A9Q8Q287</accession>
<reference evidence="1" key="1">
    <citation type="submission" date="2022-03" db="EMBL/GenBank/DDBJ databases">
        <title>ESBL-producing Moellerella wisconsensis and Escherichia marmotae isolated from wild game meat.</title>
        <authorList>
            <person name="Biggel M."/>
        </authorList>
    </citation>
    <scope>NUCLEOTIDE SEQUENCE</scope>
    <source>
        <strain evidence="1">W51</strain>
    </source>
</reference>
<evidence type="ECO:0000313" key="1">
    <source>
        <dbReference type="EMBL" id="UNH31135.1"/>
    </source>
</evidence>
<organism evidence="1 2">
    <name type="scientific">Moellerella wisconsensis</name>
    <dbReference type="NCBI Taxonomy" id="158849"/>
    <lineage>
        <taxon>Bacteria</taxon>
        <taxon>Pseudomonadati</taxon>
        <taxon>Pseudomonadota</taxon>
        <taxon>Gammaproteobacteria</taxon>
        <taxon>Enterobacterales</taxon>
        <taxon>Morganellaceae</taxon>
        <taxon>Moellerella</taxon>
    </lineage>
</organism>
<protein>
    <submittedName>
        <fullName evidence="1">DUF6387 family protein</fullName>
    </submittedName>
</protein>
<dbReference type="RefSeq" id="WP_241542311.1">
    <property type="nucleotide sequence ID" value="NZ_CAWQWN010000001.1"/>
</dbReference>